<feature type="domain" description="Glycosyl transferase family 1" evidence="8">
    <location>
        <begin position="307"/>
        <end position="467"/>
    </location>
</feature>
<dbReference type="NCBIfam" id="TIGR02095">
    <property type="entry name" value="glgA"/>
    <property type="match status" value="1"/>
</dbReference>
<proteinExistence type="inferred from homology"/>
<evidence type="ECO:0000256" key="4">
    <source>
        <dbReference type="ARBA" id="ARBA00022676"/>
    </source>
</evidence>
<dbReference type="InterPro" id="IPR013534">
    <property type="entry name" value="Starch_synth_cat_dom"/>
</dbReference>
<evidence type="ECO:0000313" key="11">
    <source>
        <dbReference type="Proteomes" id="UP000034160"/>
    </source>
</evidence>
<dbReference type="GO" id="GO:0005978">
    <property type="term" value="P:glycogen biosynthetic process"/>
    <property type="evidence" value="ECO:0007669"/>
    <property type="project" value="UniProtKB-UniRule"/>
</dbReference>
<evidence type="ECO:0000313" key="10">
    <source>
        <dbReference type="EMBL" id="KKS32570.1"/>
    </source>
</evidence>
<dbReference type="EC" id="2.4.1.21" evidence="7"/>
<dbReference type="UniPathway" id="UPA00164"/>
<evidence type="ECO:0000256" key="1">
    <source>
        <dbReference type="ARBA" id="ARBA00001478"/>
    </source>
</evidence>
<comment type="caution">
    <text evidence="7">Lacks conserved residue(s) required for the propagation of feature annotation.</text>
</comment>
<protein>
    <recommendedName>
        <fullName evidence="7">Glycogen synthase</fullName>
        <ecNumber evidence="7">2.4.1.21</ecNumber>
    </recommendedName>
    <alternativeName>
        <fullName evidence="7">Starch [bacterial glycogen] synthase</fullName>
    </alternativeName>
</protein>
<dbReference type="InterPro" id="IPR001296">
    <property type="entry name" value="Glyco_trans_1"/>
</dbReference>
<evidence type="ECO:0000256" key="5">
    <source>
        <dbReference type="ARBA" id="ARBA00022679"/>
    </source>
</evidence>
<evidence type="ECO:0000256" key="7">
    <source>
        <dbReference type="HAMAP-Rule" id="MF_00484"/>
    </source>
</evidence>
<dbReference type="CDD" id="cd03791">
    <property type="entry name" value="GT5_Glycogen_synthase_DULL1-like"/>
    <property type="match status" value="1"/>
</dbReference>
<comment type="similarity">
    <text evidence="3 7">Belongs to the glycosyltransferase 1 family. Bacterial/plant glycogen synthase subfamily.</text>
</comment>
<comment type="pathway">
    <text evidence="7">Glycan biosynthesis; glycogen biosynthesis.</text>
</comment>
<gene>
    <name evidence="7" type="primary">glgA</name>
    <name evidence="10" type="ORF">UU93_C0006G0049</name>
</gene>
<dbReference type="Pfam" id="PF08323">
    <property type="entry name" value="Glyco_transf_5"/>
    <property type="match status" value="1"/>
</dbReference>
<feature type="domain" description="Starch synthase catalytic" evidence="9">
    <location>
        <begin position="7"/>
        <end position="252"/>
    </location>
</feature>
<dbReference type="Gene3D" id="3.40.50.2000">
    <property type="entry name" value="Glycogen Phosphorylase B"/>
    <property type="match status" value="2"/>
</dbReference>
<dbReference type="SUPFAM" id="SSF53756">
    <property type="entry name" value="UDP-Glycosyltransferase/glycogen phosphorylase"/>
    <property type="match status" value="1"/>
</dbReference>
<dbReference type="GO" id="GO:0004373">
    <property type="term" value="F:alpha-1,4-glucan glucosyltransferase (UDP-glucose donor) activity"/>
    <property type="evidence" value="ECO:0007669"/>
    <property type="project" value="InterPro"/>
</dbReference>
<keyword evidence="6 7" id="KW-0320">Glycogen biosynthesis</keyword>
<organism evidence="10 11">
    <name type="scientific">Candidatus Amesbacteria bacterium GW2011_GWA2_42_12</name>
    <dbReference type="NCBI Taxonomy" id="1618356"/>
    <lineage>
        <taxon>Bacteria</taxon>
        <taxon>Candidatus Amesiibacteriota</taxon>
    </lineage>
</organism>
<comment type="catalytic activity">
    <reaction evidence="1 7">
        <text>[(1-&gt;4)-alpha-D-glucosyl](n) + ADP-alpha-D-glucose = [(1-&gt;4)-alpha-D-glucosyl](n+1) + ADP + H(+)</text>
        <dbReference type="Rhea" id="RHEA:18189"/>
        <dbReference type="Rhea" id="RHEA-COMP:9584"/>
        <dbReference type="Rhea" id="RHEA-COMP:9587"/>
        <dbReference type="ChEBI" id="CHEBI:15378"/>
        <dbReference type="ChEBI" id="CHEBI:15444"/>
        <dbReference type="ChEBI" id="CHEBI:57498"/>
        <dbReference type="ChEBI" id="CHEBI:456216"/>
        <dbReference type="EC" id="2.4.1.21"/>
    </reaction>
</comment>
<dbReference type="PANTHER" id="PTHR45825">
    <property type="entry name" value="GRANULE-BOUND STARCH SYNTHASE 1, CHLOROPLASTIC/AMYLOPLASTIC"/>
    <property type="match status" value="1"/>
</dbReference>
<dbReference type="EMBL" id="LCCN01000006">
    <property type="protein sequence ID" value="KKS32570.1"/>
    <property type="molecule type" value="Genomic_DNA"/>
</dbReference>
<dbReference type="HAMAP" id="MF_00484">
    <property type="entry name" value="Glycogen_synth"/>
    <property type="match status" value="1"/>
</dbReference>
<dbReference type="STRING" id="1618356.UU93_C0006G0049"/>
<comment type="caution">
    <text evidence="10">The sequence shown here is derived from an EMBL/GenBank/DDBJ whole genome shotgun (WGS) entry which is preliminary data.</text>
</comment>
<dbReference type="GO" id="GO:0009011">
    <property type="term" value="F:alpha-1,4-glucan glucosyltransferase (ADP-glucose donor) activity"/>
    <property type="evidence" value="ECO:0007669"/>
    <property type="project" value="UniProtKB-UniRule"/>
</dbReference>
<dbReference type="PANTHER" id="PTHR45825:SF11">
    <property type="entry name" value="ALPHA AMYLASE DOMAIN-CONTAINING PROTEIN"/>
    <property type="match status" value="1"/>
</dbReference>
<dbReference type="PATRIC" id="fig|1618356.3.peg.408"/>
<evidence type="ECO:0000256" key="6">
    <source>
        <dbReference type="ARBA" id="ARBA00023056"/>
    </source>
</evidence>
<dbReference type="InterPro" id="IPR011835">
    <property type="entry name" value="GS/SS"/>
</dbReference>
<name>A0A0G0Y750_9BACT</name>
<reference evidence="10 11" key="1">
    <citation type="journal article" date="2015" name="Nature">
        <title>rRNA introns, odd ribosomes, and small enigmatic genomes across a large radiation of phyla.</title>
        <authorList>
            <person name="Brown C.T."/>
            <person name="Hug L.A."/>
            <person name="Thomas B.C."/>
            <person name="Sharon I."/>
            <person name="Castelle C.J."/>
            <person name="Singh A."/>
            <person name="Wilkins M.J."/>
            <person name="Williams K.H."/>
            <person name="Banfield J.F."/>
        </authorList>
    </citation>
    <scope>NUCLEOTIDE SEQUENCE [LARGE SCALE GENOMIC DNA]</scope>
</reference>
<keyword evidence="5 7" id="KW-0808">Transferase</keyword>
<dbReference type="AlphaFoldDB" id="A0A0G0Y750"/>
<sequence length="500" mass="56656">MISKPLKVLFVSAEVAPFSAVGGLAQVAYFLPKALKKAGVDVRVFTPKYGSINSALLQTQKIIEGLKIPTGEDEHSSHPQELICNVKVLKSPKKDDPIIYFLENKEYYEQRANVYNYSDDHVRFALLSRAALEFVKHGDFMPDIIHVNDWHTGYLPNYLKTEYKDDEQLKSVSTIFSVHNLYQGVFDFDHAPETDFDDGNGQLVSLFSDRFIKQNALKRGVIHADLVNTVSQKYSRELMTEDYGSKLHNLFKELRGKFYGVLNGVDYKSFDPRTDKIIKRNYSSNNLGLRQENKVDLQKEFNLDVSQHTPLLGIVGRLDDQKGLDLVMQTIDFILKECDIQLVVCGQGDDKYRDFFADLEKRYPGAVGTHLMFDATLPRKIFAGADMVLIPSKYEPGGIVALECLRYGCIPIVRATGGLADSVIDYDPTLNTGTGFSFKNYSSMSFLAAIVRGLETYKAPNVWKKIIKRAMEQDFSWDKSAKKYLDLYRRAIGFGQGEEK</sequence>
<evidence type="ECO:0000259" key="8">
    <source>
        <dbReference type="Pfam" id="PF00534"/>
    </source>
</evidence>
<evidence type="ECO:0000256" key="2">
    <source>
        <dbReference type="ARBA" id="ARBA00002764"/>
    </source>
</evidence>
<accession>A0A0G0Y750</accession>
<keyword evidence="4 7" id="KW-0328">Glycosyltransferase</keyword>
<dbReference type="Pfam" id="PF00534">
    <property type="entry name" value="Glycos_transf_1"/>
    <property type="match status" value="1"/>
</dbReference>
<comment type="function">
    <text evidence="2 7">Synthesizes alpha-1,4-glucan chains using ADP-glucose.</text>
</comment>
<evidence type="ECO:0000259" key="9">
    <source>
        <dbReference type="Pfam" id="PF08323"/>
    </source>
</evidence>
<dbReference type="Proteomes" id="UP000034160">
    <property type="component" value="Unassembled WGS sequence"/>
</dbReference>
<evidence type="ECO:0000256" key="3">
    <source>
        <dbReference type="ARBA" id="ARBA00010281"/>
    </source>
</evidence>